<organism evidence="3 4">
    <name type="scientific">Helicobacter enhydrae</name>
    <dbReference type="NCBI Taxonomy" id="222136"/>
    <lineage>
        <taxon>Bacteria</taxon>
        <taxon>Pseudomonadati</taxon>
        <taxon>Campylobacterota</taxon>
        <taxon>Epsilonproteobacteria</taxon>
        <taxon>Campylobacterales</taxon>
        <taxon>Helicobacteraceae</taxon>
        <taxon>Helicobacter</taxon>
    </lineage>
</organism>
<feature type="compositionally biased region" description="Basic and acidic residues" evidence="1">
    <location>
        <begin position="95"/>
        <end position="105"/>
    </location>
</feature>
<feature type="compositionally biased region" description="Polar residues" evidence="1">
    <location>
        <begin position="1"/>
        <end position="16"/>
    </location>
</feature>
<dbReference type="OrthoDB" id="5666689at2"/>
<dbReference type="Gene3D" id="3.10.380.20">
    <property type="entry name" value="Novel toxin 21 (CdiA), C-terminal domain"/>
    <property type="match status" value="1"/>
</dbReference>
<dbReference type="Proteomes" id="UP000092884">
    <property type="component" value="Chromosome"/>
</dbReference>
<dbReference type="InterPro" id="IPR028190">
    <property type="entry name" value="Ntox21"/>
</dbReference>
<gene>
    <name evidence="3" type="ORF">BBW65_05635</name>
</gene>
<keyword evidence="4" id="KW-1185">Reference proteome</keyword>
<accession>A0A1B1U6D7</accession>
<evidence type="ECO:0000259" key="2">
    <source>
        <dbReference type="Pfam" id="PF15526"/>
    </source>
</evidence>
<feature type="compositionally biased region" description="Basic and acidic residues" evidence="1">
    <location>
        <begin position="30"/>
        <end position="56"/>
    </location>
</feature>
<dbReference type="KEGG" id="het:BBW65_05635"/>
<dbReference type="InterPro" id="IPR038181">
    <property type="entry name" value="Ntox21_sf"/>
</dbReference>
<proteinExistence type="predicted"/>
<feature type="region of interest" description="Disordered" evidence="1">
    <location>
        <begin position="1"/>
        <end position="122"/>
    </location>
</feature>
<dbReference type="RefSeq" id="WP_066340871.1">
    <property type="nucleotide sequence ID" value="NZ_CP016503.1"/>
</dbReference>
<evidence type="ECO:0000256" key="1">
    <source>
        <dbReference type="SAM" id="MobiDB-lite"/>
    </source>
</evidence>
<sequence>MATSDDSPKTQNTPYSNKGNGGSANGGNKGDGDKKDEDRFKREGKIQKDEAEKIAKELGYQKTNRKSHGETIYQHTKKRSVITRDTDSHSGGAWKEAKTADDLTPTRRNGTFNKDLTERIGK</sequence>
<protein>
    <recommendedName>
        <fullName evidence="2">Novel toxin 21 domain-containing protein</fullName>
    </recommendedName>
</protein>
<dbReference type="AlphaFoldDB" id="A0A1B1U6D7"/>
<dbReference type="STRING" id="222136.BBW65_05635"/>
<feature type="compositionally biased region" description="Gly residues" evidence="1">
    <location>
        <begin position="19"/>
        <end position="29"/>
    </location>
</feature>
<dbReference type="EMBL" id="CP016503">
    <property type="protein sequence ID" value="ANV98310.1"/>
    <property type="molecule type" value="Genomic_DNA"/>
</dbReference>
<dbReference type="Pfam" id="PF15526">
    <property type="entry name" value="Ntox21"/>
    <property type="match status" value="1"/>
</dbReference>
<dbReference type="CDD" id="cd20685">
    <property type="entry name" value="CdiA-CT_Ecl_RNase-like"/>
    <property type="match status" value="1"/>
</dbReference>
<feature type="domain" description="Novel toxin 21" evidence="2">
    <location>
        <begin position="54"/>
        <end position="121"/>
    </location>
</feature>
<name>A0A1B1U6D7_9HELI</name>
<evidence type="ECO:0000313" key="4">
    <source>
        <dbReference type="Proteomes" id="UP000092884"/>
    </source>
</evidence>
<reference evidence="4" key="1">
    <citation type="submission" date="2016-07" db="EMBL/GenBank/DDBJ databases">
        <authorList>
            <person name="Florea S."/>
            <person name="Webb J.S."/>
            <person name="Jaromczyk J."/>
            <person name="Schardl C.L."/>
        </authorList>
    </citation>
    <scope>NUCLEOTIDE SEQUENCE [LARGE SCALE GENOMIC DNA]</scope>
    <source>
        <strain evidence="4">MIT 01-6242</strain>
    </source>
</reference>
<evidence type="ECO:0000313" key="3">
    <source>
        <dbReference type="EMBL" id="ANV98310.1"/>
    </source>
</evidence>